<evidence type="ECO:0000256" key="2">
    <source>
        <dbReference type="ARBA" id="ARBA00006665"/>
    </source>
</evidence>
<feature type="transmembrane region" description="Helical" evidence="6">
    <location>
        <begin position="100"/>
        <end position="121"/>
    </location>
</feature>
<sequence length="248" mass="26579">MGACLGACSVLSCVSCLCGSAPCILCGCCPSSPNSTVTRLSFTAFLFLGVLVSIIMLSPSVESQLHKLPWVCEEGAGTPIILQGHIDCGSLLGHRAVYRMCFATAAFFFLFTLFMICVRSSRDPRAAVQNGFWFFKFLILVGITVGAFYIPDGSFSNGRWPWWEGWGATRRELGSPEGGALVGVALCLGTQTPGCWLGPPRARRQHSGAWPHGLWAIWRWGGGQVGGSCLTPAPYPATLPLCTWLGVP</sequence>
<keyword evidence="3 6" id="KW-0812">Transmembrane</keyword>
<evidence type="ECO:0000313" key="8">
    <source>
        <dbReference type="Proteomes" id="UP000245341"/>
    </source>
</evidence>
<evidence type="ECO:0000256" key="5">
    <source>
        <dbReference type="ARBA" id="ARBA00023136"/>
    </source>
</evidence>
<organism evidence="8 9">
    <name type="scientific">Leptonychotes weddellii</name>
    <name type="common">Weddell seal</name>
    <name type="synonym">Otaria weddellii</name>
    <dbReference type="NCBI Taxonomy" id="9713"/>
    <lineage>
        <taxon>Eukaryota</taxon>
        <taxon>Metazoa</taxon>
        <taxon>Chordata</taxon>
        <taxon>Craniata</taxon>
        <taxon>Vertebrata</taxon>
        <taxon>Euteleostomi</taxon>
        <taxon>Mammalia</taxon>
        <taxon>Eutheria</taxon>
        <taxon>Laurasiatheria</taxon>
        <taxon>Carnivora</taxon>
        <taxon>Caniformia</taxon>
        <taxon>Pinnipedia</taxon>
        <taxon>Phocidae</taxon>
        <taxon>Monachinae</taxon>
        <taxon>Lobodontini</taxon>
        <taxon>Leptonychotes</taxon>
    </lineage>
</organism>
<feature type="signal peptide" evidence="7">
    <location>
        <begin position="1"/>
        <end position="19"/>
    </location>
</feature>
<dbReference type="GO" id="GO:0016020">
    <property type="term" value="C:membrane"/>
    <property type="evidence" value="ECO:0007669"/>
    <property type="project" value="UniProtKB-SubCell"/>
</dbReference>
<evidence type="ECO:0000313" key="9">
    <source>
        <dbReference type="RefSeq" id="XP_030873901.1"/>
    </source>
</evidence>
<feature type="chain" id="PRO_5028880663" evidence="7">
    <location>
        <begin position="20"/>
        <end position="248"/>
    </location>
</feature>
<evidence type="ECO:0000256" key="1">
    <source>
        <dbReference type="ARBA" id="ARBA00004141"/>
    </source>
</evidence>
<evidence type="ECO:0000256" key="7">
    <source>
        <dbReference type="SAM" id="SignalP"/>
    </source>
</evidence>
<dbReference type="PANTHER" id="PTHR10383:SF22">
    <property type="entry name" value="SERINE INCORPORATOR 2"/>
    <property type="match status" value="1"/>
</dbReference>
<dbReference type="GeneID" id="115936965"/>
<comment type="subcellular location">
    <subcellularLocation>
        <location evidence="1">Membrane</location>
        <topology evidence="1">Multi-pass membrane protein</topology>
    </subcellularLocation>
</comment>
<keyword evidence="4 6" id="KW-1133">Transmembrane helix</keyword>
<comment type="similarity">
    <text evidence="2">Belongs to the TDE1 family.</text>
</comment>
<dbReference type="RefSeq" id="XP_030873901.1">
    <property type="nucleotide sequence ID" value="XM_031018041.1"/>
</dbReference>
<gene>
    <name evidence="9" type="primary">LOC115936965</name>
</gene>
<feature type="transmembrane region" description="Helical" evidence="6">
    <location>
        <begin position="36"/>
        <end position="57"/>
    </location>
</feature>
<dbReference type="AlphaFoldDB" id="A0A7F8Q074"/>
<keyword evidence="8" id="KW-1185">Reference proteome</keyword>
<feature type="transmembrane region" description="Helical" evidence="6">
    <location>
        <begin position="133"/>
        <end position="150"/>
    </location>
</feature>
<dbReference type="KEGG" id="lww:115936965"/>
<protein>
    <submittedName>
        <fullName evidence="9">Serine incorporator 2-like</fullName>
    </submittedName>
</protein>
<dbReference type="PANTHER" id="PTHR10383">
    <property type="entry name" value="SERINE INCORPORATOR"/>
    <property type="match status" value="1"/>
</dbReference>
<proteinExistence type="inferred from homology"/>
<keyword evidence="5 6" id="KW-0472">Membrane</keyword>
<dbReference type="OrthoDB" id="5963193at2759"/>
<keyword evidence="7" id="KW-0732">Signal</keyword>
<evidence type="ECO:0000256" key="4">
    <source>
        <dbReference type="ARBA" id="ARBA00022989"/>
    </source>
</evidence>
<evidence type="ECO:0000256" key="6">
    <source>
        <dbReference type="SAM" id="Phobius"/>
    </source>
</evidence>
<name>A0A7F8Q074_LEPWE</name>
<reference evidence="9" key="1">
    <citation type="submission" date="2025-08" db="UniProtKB">
        <authorList>
            <consortium name="RefSeq"/>
        </authorList>
    </citation>
    <scope>IDENTIFICATION</scope>
    <source>
        <tissue evidence="9">Liver</tissue>
    </source>
</reference>
<dbReference type="Proteomes" id="UP000245341">
    <property type="component" value="Unplaced"/>
</dbReference>
<dbReference type="InterPro" id="IPR005016">
    <property type="entry name" value="TDE1/TMS"/>
</dbReference>
<evidence type="ECO:0000256" key="3">
    <source>
        <dbReference type="ARBA" id="ARBA00022692"/>
    </source>
</evidence>
<accession>A0A7F8Q074</accession>
<dbReference type="Pfam" id="PF03348">
    <property type="entry name" value="Serinc"/>
    <property type="match status" value="1"/>
</dbReference>